<dbReference type="Proteomes" id="UP000546162">
    <property type="component" value="Unassembled WGS sequence"/>
</dbReference>
<protein>
    <submittedName>
        <fullName evidence="4">GNAT superfamily N-acetyltransferase</fullName>
    </submittedName>
</protein>
<dbReference type="GO" id="GO:0016747">
    <property type="term" value="F:acyltransferase activity, transferring groups other than amino-acyl groups"/>
    <property type="evidence" value="ECO:0007669"/>
    <property type="project" value="InterPro"/>
</dbReference>
<keyword evidence="5" id="KW-1185">Reference proteome</keyword>
<reference evidence="4 5" key="1">
    <citation type="submission" date="2020-08" db="EMBL/GenBank/DDBJ databases">
        <title>Sequencing the genomes of 1000 actinobacteria strains.</title>
        <authorList>
            <person name="Klenk H.-P."/>
        </authorList>
    </citation>
    <scope>NUCLEOTIDE SEQUENCE [LARGE SCALE GENOMIC DNA]</scope>
    <source>
        <strain evidence="4 5">DSM 45809</strain>
    </source>
</reference>
<dbReference type="PANTHER" id="PTHR43877">
    <property type="entry name" value="AMINOALKYLPHOSPHONATE N-ACETYLTRANSFERASE-RELATED-RELATED"/>
    <property type="match status" value="1"/>
</dbReference>
<dbReference type="InterPro" id="IPR050832">
    <property type="entry name" value="Bact_Acetyltransf"/>
</dbReference>
<name>A0A7W7MAW8_9ACTN</name>
<evidence type="ECO:0000313" key="4">
    <source>
        <dbReference type="EMBL" id="MBB4743356.1"/>
    </source>
</evidence>
<evidence type="ECO:0000256" key="1">
    <source>
        <dbReference type="ARBA" id="ARBA00022679"/>
    </source>
</evidence>
<dbReference type="Pfam" id="PF00583">
    <property type="entry name" value="Acetyltransf_1"/>
    <property type="match status" value="1"/>
</dbReference>
<organism evidence="4 5">
    <name type="scientific">Actinoplanes octamycinicus</name>
    <dbReference type="NCBI Taxonomy" id="135948"/>
    <lineage>
        <taxon>Bacteria</taxon>
        <taxon>Bacillati</taxon>
        <taxon>Actinomycetota</taxon>
        <taxon>Actinomycetes</taxon>
        <taxon>Micromonosporales</taxon>
        <taxon>Micromonosporaceae</taxon>
        <taxon>Actinoplanes</taxon>
    </lineage>
</organism>
<dbReference type="PROSITE" id="PS51186">
    <property type="entry name" value="GNAT"/>
    <property type="match status" value="1"/>
</dbReference>
<dbReference type="SUPFAM" id="SSF55729">
    <property type="entry name" value="Acyl-CoA N-acyltransferases (Nat)"/>
    <property type="match status" value="1"/>
</dbReference>
<dbReference type="Gene3D" id="3.40.630.30">
    <property type="match status" value="1"/>
</dbReference>
<accession>A0A7W7MAW8</accession>
<dbReference type="RefSeq" id="WP_185043642.1">
    <property type="nucleotide sequence ID" value="NZ_BAABFG010000005.1"/>
</dbReference>
<feature type="domain" description="N-acetyltransferase" evidence="3">
    <location>
        <begin position="9"/>
        <end position="156"/>
    </location>
</feature>
<dbReference type="CDD" id="cd04301">
    <property type="entry name" value="NAT_SF"/>
    <property type="match status" value="1"/>
</dbReference>
<dbReference type="EMBL" id="JACHNB010000001">
    <property type="protein sequence ID" value="MBB4743356.1"/>
    <property type="molecule type" value="Genomic_DNA"/>
</dbReference>
<gene>
    <name evidence="4" type="ORF">BJY16_006815</name>
</gene>
<keyword evidence="1 4" id="KW-0808">Transferase</keyword>
<comment type="caution">
    <text evidence="4">The sequence shown here is derived from an EMBL/GenBank/DDBJ whole genome shotgun (WGS) entry which is preliminary data.</text>
</comment>
<dbReference type="InterPro" id="IPR000182">
    <property type="entry name" value="GNAT_dom"/>
</dbReference>
<keyword evidence="2" id="KW-0012">Acyltransferase</keyword>
<evidence type="ECO:0000256" key="2">
    <source>
        <dbReference type="ARBA" id="ARBA00023315"/>
    </source>
</evidence>
<proteinExistence type="predicted"/>
<sequence>MSDPGKVVPAIRTAVAADLPALREVYRAASLSNAGDAPLLLARPEFLVFAGDGVADGRTLVAVLDGKVVGFATVAPGEDDGPELEDLFVDPDQRRRGIARLLVERLAGTARETGHRRMWVTGNSHALAFYHAAGFVEVARTRTALGTGLRMSLDLRPPEQPR</sequence>
<dbReference type="AlphaFoldDB" id="A0A7W7MAW8"/>
<evidence type="ECO:0000259" key="3">
    <source>
        <dbReference type="PROSITE" id="PS51186"/>
    </source>
</evidence>
<dbReference type="InterPro" id="IPR016181">
    <property type="entry name" value="Acyl_CoA_acyltransferase"/>
</dbReference>
<evidence type="ECO:0000313" key="5">
    <source>
        <dbReference type="Proteomes" id="UP000546162"/>
    </source>
</evidence>